<name>A0A7W9FL87_9HYPH</name>
<organism evidence="1 2">
    <name type="scientific">Prosthecomicrobium pneumaticum</name>
    <dbReference type="NCBI Taxonomy" id="81895"/>
    <lineage>
        <taxon>Bacteria</taxon>
        <taxon>Pseudomonadati</taxon>
        <taxon>Pseudomonadota</taxon>
        <taxon>Alphaproteobacteria</taxon>
        <taxon>Hyphomicrobiales</taxon>
        <taxon>Kaistiaceae</taxon>
        <taxon>Prosthecomicrobium</taxon>
    </lineage>
</organism>
<sequence>MLRDRPARMTETEAETLAVRALAFIAGEPEELGQFLALTGIGPESIRAAAGEPAFLVGVLEYMLSNEPLLIAFAAREAIRPTMIAAARHVLDATLPFEG</sequence>
<protein>
    <recommendedName>
        <fullName evidence="3">DUF3572 domain-containing protein</fullName>
    </recommendedName>
</protein>
<accession>A0A7W9FL87</accession>
<comment type="caution">
    <text evidence="1">The sequence shown here is derived from an EMBL/GenBank/DDBJ whole genome shotgun (WGS) entry which is preliminary data.</text>
</comment>
<reference evidence="1 2" key="1">
    <citation type="submission" date="2020-08" db="EMBL/GenBank/DDBJ databases">
        <title>Genomic Encyclopedia of Type Strains, Phase IV (KMG-IV): sequencing the most valuable type-strain genomes for metagenomic binning, comparative biology and taxonomic classification.</title>
        <authorList>
            <person name="Goeker M."/>
        </authorList>
    </citation>
    <scope>NUCLEOTIDE SEQUENCE [LARGE SCALE GENOMIC DNA]</scope>
    <source>
        <strain evidence="1 2">DSM 16268</strain>
    </source>
</reference>
<dbReference type="EMBL" id="JACHOO010000003">
    <property type="protein sequence ID" value="MBB5752668.1"/>
    <property type="molecule type" value="Genomic_DNA"/>
</dbReference>
<dbReference type="Pfam" id="PF12096">
    <property type="entry name" value="DUF3572"/>
    <property type="match status" value="1"/>
</dbReference>
<proteinExistence type="predicted"/>
<evidence type="ECO:0000313" key="1">
    <source>
        <dbReference type="EMBL" id="MBB5752668.1"/>
    </source>
</evidence>
<dbReference type="Proteomes" id="UP000523821">
    <property type="component" value="Unassembled WGS sequence"/>
</dbReference>
<dbReference type="InterPro" id="IPR021955">
    <property type="entry name" value="DUF3572"/>
</dbReference>
<gene>
    <name evidence="1" type="ORF">GGQ63_001722</name>
</gene>
<dbReference type="RefSeq" id="WP_246429690.1">
    <property type="nucleotide sequence ID" value="NZ_JACHOO010000003.1"/>
</dbReference>
<keyword evidence="2" id="KW-1185">Reference proteome</keyword>
<evidence type="ECO:0008006" key="3">
    <source>
        <dbReference type="Google" id="ProtNLM"/>
    </source>
</evidence>
<dbReference type="AlphaFoldDB" id="A0A7W9FL87"/>
<evidence type="ECO:0000313" key="2">
    <source>
        <dbReference type="Proteomes" id="UP000523821"/>
    </source>
</evidence>